<organism evidence="2 3">
    <name type="scientific">Desulfomicrobium apsheronum</name>
    <dbReference type="NCBI Taxonomy" id="52560"/>
    <lineage>
        <taxon>Bacteria</taxon>
        <taxon>Pseudomonadati</taxon>
        <taxon>Thermodesulfobacteriota</taxon>
        <taxon>Desulfovibrionia</taxon>
        <taxon>Desulfovibrionales</taxon>
        <taxon>Desulfomicrobiaceae</taxon>
        <taxon>Desulfomicrobium</taxon>
    </lineage>
</organism>
<reference evidence="3" key="1">
    <citation type="submission" date="2016-10" db="EMBL/GenBank/DDBJ databases">
        <authorList>
            <person name="Varghese N."/>
            <person name="Submissions S."/>
        </authorList>
    </citation>
    <scope>NUCLEOTIDE SEQUENCE [LARGE SCALE GENOMIC DNA]</scope>
    <source>
        <strain evidence="3">DSM 5918</strain>
    </source>
</reference>
<dbReference type="PANTHER" id="PTHR42927">
    <property type="entry name" value="HELICASE SUPERFAMILY 1 AND 2 DOMAIN-CONTAINING PROTEIN"/>
    <property type="match status" value="1"/>
</dbReference>
<evidence type="ECO:0000259" key="1">
    <source>
        <dbReference type="SMART" id="SM00487"/>
    </source>
</evidence>
<sequence length="1036" mass="117548">MKQTTEKAFEAYVEQMLLAKGWQPGNVSGWDRERALFPQAITDFIAATQAQLWETMRTQLGVQLEAMLLATLVKELAIKGSLHVLRHGFKFYGKTFRLAFFKPAHGLNEEVLTQYRANQLTVTRQVPCHPGDHSTVDLVFAVNGLPVATCELKNPWTGQSWRHAVRQYQEDRNPRAPLFEFKQRALVHFAADPDEVHMTTRLAGGKTFFLPFNRGSHPGEVQCGAGNPQHPSGYRSGYFWEEVLECESFLDILGHFVFIEKKEEKVEDGKGGSRMVTREAMIFPRYHQLDATRKLIFAARAEGPGQNYLIQHSAGSGKTNSISWLSHRLASLHDIDDHKVFDCVIVITDRQVLDRQLQDAIYQIEHAQGVVKAIDQDSKQLAEALIDGTKIVVTTLQKFPFVLRGLLHAAGAESADAPDEAAKAQARAWEAEICKRRYAVIVDEAHSSQTGETARELKAILGENTGGNGNDEEADWEDRLNEVMASRGRQQNLSFFAYTATPKGKTLELFGRTGASGKPEPFHIYSMRQAIEERFILDVLQNYTTYKTYFKLVKAVDDDPDLPKKKAARALAKFLVMHPTNIAQKIEVIVEHFRSHVRTHLGGRAKAMVVTSSRLQAVKYMEDFQRYIGEHGYDDIRPLVAFSGTVRDPDTGKEYTEPGMNSDVVNGRPISEKQLPERFASPDYQVLLVANKYQTGFDQPLLMAMYVDKRLDGVQAVQTLSRLNRMVPGKETPFVLDFVNEAEDVYRAFKPYYDATSLQESSDPAQFEQLKHELDAFQIYHWNEVEAFARIFYRTPSKQNPADHAHLQRHLQPAVDRFKVMDDEEQRGDFRDKLSGYVKVYSFLSQIIPYGDPDLEMLYSFGRFLLPHLPLERDTSTVKLGDEVGLQYYRLQRVFSGAIELREGEGEYGVKSPTDVGTGKAKEEKAPLSEIIEVLNDRFGTNFTEEDRLFFEQIKEKAANTPEVVRLRQANPFDKFQLGLRQMLEDLMIQRMSENDAIVSRYMDDKAFEDAAFAVLSKVIYDTIPATDAVDSSGKR</sequence>
<dbReference type="Proteomes" id="UP000198635">
    <property type="component" value="Unassembled WGS sequence"/>
</dbReference>
<evidence type="ECO:0000313" key="2">
    <source>
        <dbReference type="EMBL" id="SFJ89407.1"/>
    </source>
</evidence>
<dbReference type="OrthoDB" id="9758243at2"/>
<keyword evidence="3" id="KW-1185">Reference proteome</keyword>
<dbReference type="Pfam" id="PF04313">
    <property type="entry name" value="HSDR_N"/>
    <property type="match status" value="1"/>
</dbReference>
<dbReference type="SMART" id="SM00487">
    <property type="entry name" value="DEXDc"/>
    <property type="match status" value="1"/>
</dbReference>
<dbReference type="AlphaFoldDB" id="A0A1I3V5E7"/>
<dbReference type="Pfam" id="PF22679">
    <property type="entry name" value="T1R_D3-like"/>
    <property type="match status" value="1"/>
</dbReference>
<dbReference type="RefSeq" id="WP_092374904.1">
    <property type="nucleotide sequence ID" value="NZ_FORX01000009.1"/>
</dbReference>
<dbReference type="GO" id="GO:0009035">
    <property type="term" value="F:type I site-specific deoxyribonuclease activity"/>
    <property type="evidence" value="ECO:0007669"/>
    <property type="project" value="UniProtKB-EC"/>
</dbReference>
<dbReference type="Pfam" id="PF18766">
    <property type="entry name" value="SWI2_SNF2"/>
    <property type="match status" value="1"/>
</dbReference>
<dbReference type="STRING" id="52560.SAMN04488082_10931"/>
<dbReference type="Gene3D" id="3.90.1570.50">
    <property type="match status" value="1"/>
</dbReference>
<dbReference type="InterPro" id="IPR014001">
    <property type="entry name" value="Helicase_ATP-bd"/>
</dbReference>
<dbReference type="GO" id="GO:0009307">
    <property type="term" value="P:DNA restriction-modification system"/>
    <property type="evidence" value="ECO:0007669"/>
    <property type="project" value="UniProtKB-KW"/>
</dbReference>
<protein>
    <submittedName>
        <fullName evidence="2">Type I restriction enzyme, R subunit</fullName>
    </submittedName>
</protein>
<dbReference type="InterPro" id="IPR040980">
    <property type="entry name" value="SWI2_SNF2"/>
</dbReference>
<dbReference type="InterPro" id="IPR007409">
    <property type="entry name" value="Restrct_endonuc_type1_HsdR_N"/>
</dbReference>
<dbReference type="Gene3D" id="3.40.50.300">
    <property type="entry name" value="P-loop containing nucleotide triphosphate hydrolases"/>
    <property type="match status" value="2"/>
</dbReference>
<feature type="domain" description="Helicase ATP-binding" evidence="1">
    <location>
        <begin position="280"/>
        <end position="525"/>
    </location>
</feature>
<dbReference type="CDD" id="cd22332">
    <property type="entry name" value="HsdR_N"/>
    <property type="match status" value="1"/>
</dbReference>
<dbReference type="EMBL" id="FORX01000009">
    <property type="protein sequence ID" value="SFJ89407.1"/>
    <property type="molecule type" value="Genomic_DNA"/>
</dbReference>
<name>A0A1I3V5E7_9BACT</name>
<dbReference type="GO" id="GO:0003677">
    <property type="term" value="F:DNA binding"/>
    <property type="evidence" value="ECO:0007669"/>
    <property type="project" value="UniProtKB-KW"/>
</dbReference>
<dbReference type="SUPFAM" id="SSF52540">
    <property type="entry name" value="P-loop containing nucleoside triphosphate hydrolases"/>
    <property type="match status" value="1"/>
</dbReference>
<dbReference type="GO" id="GO:0005524">
    <property type="term" value="F:ATP binding"/>
    <property type="evidence" value="ECO:0007669"/>
    <property type="project" value="UniProtKB-KW"/>
</dbReference>
<dbReference type="InterPro" id="IPR055180">
    <property type="entry name" value="HsdR_RecA-like_helicase_dom_2"/>
</dbReference>
<gene>
    <name evidence="2" type="ORF">SAMN04488082_10931</name>
</gene>
<proteinExistence type="predicted"/>
<accession>A0A1I3V5E7</accession>
<dbReference type="InterPro" id="IPR027417">
    <property type="entry name" value="P-loop_NTPase"/>
</dbReference>
<evidence type="ECO:0000313" key="3">
    <source>
        <dbReference type="Proteomes" id="UP000198635"/>
    </source>
</evidence>
<dbReference type="PANTHER" id="PTHR42927:SF1">
    <property type="entry name" value="HELICASE SUPERFAMILY 1 AND 2 DOMAIN-CONTAINING PROTEIN"/>
    <property type="match status" value="1"/>
</dbReference>